<dbReference type="Proteomes" id="UP000318509">
    <property type="component" value="Unassembled WGS sequence"/>
</dbReference>
<comment type="similarity">
    <text evidence="1">Belongs to the ABC transporter superfamily.</text>
</comment>
<name>A0A537JZA1_9BACT</name>
<evidence type="ECO:0000256" key="4">
    <source>
        <dbReference type="ARBA" id="ARBA00022840"/>
    </source>
</evidence>
<dbReference type="InterPro" id="IPR027417">
    <property type="entry name" value="P-loop_NTPase"/>
</dbReference>
<dbReference type="InterPro" id="IPR032823">
    <property type="entry name" value="BCA_ABC_TP_C"/>
</dbReference>
<protein>
    <submittedName>
        <fullName evidence="7">ATP-binding cassette domain-containing protein</fullName>
    </submittedName>
</protein>
<evidence type="ECO:0000256" key="5">
    <source>
        <dbReference type="ARBA" id="ARBA00022970"/>
    </source>
</evidence>
<dbReference type="PROSITE" id="PS50893">
    <property type="entry name" value="ABC_TRANSPORTER_2"/>
    <property type="match status" value="2"/>
</dbReference>
<dbReference type="Pfam" id="PF00005">
    <property type="entry name" value="ABC_tran"/>
    <property type="match status" value="2"/>
</dbReference>
<reference evidence="7 8" key="1">
    <citation type="journal article" date="2019" name="Nat. Microbiol.">
        <title>Mediterranean grassland soil C-N compound turnover is dependent on rainfall and depth, and is mediated by genomically divergent microorganisms.</title>
        <authorList>
            <person name="Diamond S."/>
            <person name="Andeer P.F."/>
            <person name="Li Z."/>
            <person name="Crits-Christoph A."/>
            <person name="Burstein D."/>
            <person name="Anantharaman K."/>
            <person name="Lane K.R."/>
            <person name="Thomas B.C."/>
            <person name="Pan C."/>
            <person name="Northen T.R."/>
            <person name="Banfield J.F."/>
        </authorList>
    </citation>
    <scope>NUCLEOTIDE SEQUENCE [LARGE SCALE GENOMIC DNA]</scope>
    <source>
        <strain evidence="7">NP_3</strain>
    </source>
</reference>
<evidence type="ECO:0000256" key="1">
    <source>
        <dbReference type="ARBA" id="ARBA00005417"/>
    </source>
</evidence>
<feature type="domain" description="ABC transporter" evidence="6">
    <location>
        <begin position="268"/>
        <end position="497"/>
    </location>
</feature>
<dbReference type="InterPro" id="IPR003593">
    <property type="entry name" value="AAA+_ATPase"/>
</dbReference>
<dbReference type="GO" id="GO:0005524">
    <property type="term" value="F:ATP binding"/>
    <property type="evidence" value="ECO:0007669"/>
    <property type="project" value="UniProtKB-KW"/>
</dbReference>
<evidence type="ECO:0000313" key="7">
    <source>
        <dbReference type="EMBL" id="TMI88546.1"/>
    </source>
</evidence>
<organism evidence="7 8">
    <name type="scientific">Candidatus Segetimicrobium genomatis</name>
    <dbReference type="NCBI Taxonomy" id="2569760"/>
    <lineage>
        <taxon>Bacteria</taxon>
        <taxon>Bacillati</taxon>
        <taxon>Candidatus Sysuimicrobiota</taxon>
        <taxon>Candidatus Sysuimicrobiia</taxon>
        <taxon>Candidatus Sysuimicrobiales</taxon>
        <taxon>Candidatus Segetimicrobiaceae</taxon>
        <taxon>Candidatus Segetimicrobium</taxon>
    </lineage>
</organism>
<dbReference type="PANTHER" id="PTHR43820">
    <property type="entry name" value="HIGH-AFFINITY BRANCHED-CHAIN AMINO ACID TRANSPORT ATP-BINDING PROTEIN LIVF"/>
    <property type="match status" value="1"/>
</dbReference>
<feature type="domain" description="ABC transporter" evidence="6">
    <location>
        <begin position="2"/>
        <end position="250"/>
    </location>
</feature>
<accession>A0A537JZA1</accession>
<dbReference type="PROSITE" id="PS00211">
    <property type="entry name" value="ABC_TRANSPORTER_1"/>
    <property type="match status" value="1"/>
</dbReference>
<evidence type="ECO:0000256" key="3">
    <source>
        <dbReference type="ARBA" id="ARBA00022741"/>
    </source>
</evidence>
<dbReference type="CDD" id="cd03224">
    <property type="entry name" value="ABC_TM1139_LivF_branched"/>
    <property type="match status" value="1"/>
</dbReference>
<evidence type="ECO:0000256" key="2">
    <source>
        <dbReference type="ARBA" id="ARBA00022448"/>
    </source>
</evidence>
<dbReference type="SUPFAM" id="SSF52540">
    <property type="entry name" value="P-loop containing nucleoside triphosphate hydrolases"/>
    <property type="match status" value="2"/>
</dbReference>
<dbReference type="GO" id="GO:0015807">
    <property type="term" value="P:L-amino acid transport"/>
    <property type="evidence" value="ECO:0007669"/>
    <property type="project" value="TreeGrafter"/>
</dbReference>
<keyword evidence="4 7" id="KW-0067">ATP-binding</keyword>
<dbReference type="SMART" id="SM00382">
    <property type="entry name" value="AAA"/>
    <property type="match status" value="2"/>
</dbReference>
<dbReference type="InterPro" id="IPR052156">
    <property type="entry name" value="BCAA_Transport_ATP-bd_LivF"/>
</dbReference>
<dbReference type="CDD" id="cd03219">
    <property type="entry name" value="ABC_Mj1267_LivG_branched"/>
    <property type="match status" value="1"/>
</dbReference>
<dbReference type="PANTHER" id="PTHR43820:SF4">
    <property type="entry name" value="HIGH-AFFINITY BRANCHED-CHAIN AMINO ACID TRANSPORT ATP-BINDING PROTEIN LIVF"/>
    <property type="match status" value="1"/>
</dbReference>
<gene>
    <name evidence="7" type="ORF">E6H00_12295</name>
</gene>
<dbReference type="InterPro" id="IPR003439">
    <property type="entry name" value="ABC_transporter-like_ATP-bd"/>
</dbReference>
<keyword evidence="2" id="KW-0813">Transport</keyword>
<comment type="caution">
    <text evidence="7">The sequence shown here is derived from an EMBL/GenBank/DDBJ whole genome shotgun (WGS) entry which is preliminary data.</text>
</comment>
<keyword evidence="5" id="KW-0029">Amino-acid transport</keyword>
<dbReference type="GO" id="GO:0016887">
    <property type="term" value="F:ATP hydrolysis activity"/>
    <property type="evidence" value="ECO:0007669"/>
    <property type="project" value="InterPro"/>
</dbReference>
<dbReference type="AlphaFoldDB" id="A0A537JZA1"/>
<sequence>MLECERVSVAFGGLLAVDDVSFAVAEGEIVGLIGPNGAGKTTLFNVITGFLRATAGRVRFRGDPIGGERPDRITARGIARTFQNIRLFRGMSALENVVIGRHLRTRATLLEAVLAAPAHRTEEARVRTRARELLDLVGLGPRAHEPAGALPYGDQRRLEIARALATEPRLLLLDEPAAGMNPAETQALTALIGALRRDAGLTILLIEHDMKVVMGVCDRIAVLNFGRKIAEGTPLEVRTDPAVVEAYLGGRTALAPPRRRAAAGADVLALDGVSAGYGPVDVLHQVSLRVGEGQIVALIGANGAGKTTLLRTVSGLVPARRGQIRLHGAPIERARPERIVGRGVAHVPEGRQVLARMTVLENLRAGAYARRDREIEDDLASMLERFPVLRERRRQIAGTLSGGEQQMLAIARGLMSRPRLLMLDEPSLGLAPIIVGQIFGMIRELNTRGVPILLVEQNAHLALETADWAYVLETGRIVRQGEADRLLGDEAVRRAYLG</sequence>
<dbReference type="EMBL" id="VBAK01000138">
    <property type="protein sequence ID" value="TMI88546.1"/>
    <property type="molecule type" value="Genomic_DNA"/>
</dbReference>
<dbReference type="Pfam" id="PF12399">
    <property type="entry name" value="BCA_ABC_TP_C"/>
    <property type="match status" value="1"/>
</dbReference>
<proteinExistence type="inferred from homology"/>
<dbReference type="InterPro" id="IPR017871">
    <property type="entry name" value="ABC_transporter-like_CS"/>
</dbReference>
<dbReference type="FunFam" id="3.40.50.300:FF:000421">
    <property type="entry name" value="Branched-chain amino acid ABC transporter ATP-binding protein"/>
    <property type="match status" value="1"/>
</dbReference>
<evidence type="ECO:0000259" key="6">
    <source>
        <dbReference type="PROSITE" id="PS50893"/>
    </source>
</evidence>
<dbReference type="GO" id="GO:0015658">
    <property type="term" value="F:branched-chain amino acid transmembrane transporter activity"/>
    <property type="evidence" value="ECO:0007669"/>
    <property type="project" value="TreeGrafter"/>
</dbReference>
<evidence type="ECO:0000313" key="8">
    <source>
        <dbReference type="Proteomes" id="UP000318509"/>
    </source>
</evidence>
<keyword evidence="3" id="KW-0547">Nucleotide-binding</keyword>
<dbReference type="Gene3D" id="3.40.50.300">
    <property type="entry name" value="P-loop containing nucleotide triphosphate hydrolases"/>
    <property type="match status" value="2"/>
</dbReference>